<dbReference type="PANTHER" id="PTHR12151:SF5">
    <property type="entry name" value="AT19154P"/>
    <property type="match status" value="1"/>
</dbReference>
<name>G0W4Y8_NAUDC</name>
<dbReference type="PANTHER" id="PTHR12151">
    <property type="entry name" value="ELECTRON TRANSPORT PROTIN SCO1/SENC FAMILY MEMBER"/>
    <property type="match status" value="1"/>
</dbReference>
<dbReference type="AlphaFoldDB" id="G0W4Y8"/>
<comment type="similarity">
    <text evidence="2 8">Belongs to the SCO1/2 family.</text>
</comment>
<dbReference type="PIRSF" id="PIRSF037736">
    <property type="entry name" value="SCO1"/>
    <property type="match status" value="1"/>
</dbReference>
<evidence type="ECO:0000256" key="5">
    <source>
        <dbReference type="ARBA" id="ARBA00023008"/>
    </source>
</evidence>
<dbReference type="STRING" id="1071378.G0W4Y8"/>
<feature type="binding site" evidence="9">
    <location>
        <position position="254"/>
    </location>
    <ligand>
        <name>Cu cation</name>
        <dbReference type="ChEBI" id="CHEBI:23378"/>
    </ligand>
</feature>
<reference evidence="12 13" key="1">
    <citation type="journal article" date="2011" name="Proc. Natl. Acad. Sci. U.S.A.">
        <title>Evolutionary erosion of yeast sex chromosomes by mating-type switching accidents.</title>
        <authorList>
            <person name="Gordon J.L."/>
            <person name="Armisen D."/>
            <person name="Proux-Wera E."/>
            <person name="Oheigeartaigh S.S."/>
            <person name="Byrne K.P."/>
            <person name="Wolfe K.H."/>
        </authorList>
    </citation>
    <scope>NUCLEOTIDE SEQUENCE [LARGE SCALE GENOMIC DNA]</scope>
    <source>
        <strain evidence="13">ATCC 10597 / BCRC 20456 / CBS 421 / NBRC 0211 / NRRL Y-12639</strain>
    </source>
</reference>
<evidence type="ECO:0000256" key="7">
    <source>
        <dbReference type="ARBA" id="ARBA00023136"/>
    </source>
</evidence>
<keyword evidence="7" id="KW-0472">Membrane</keyword>
<evidence type="ECO:0000256" key="3">
    <source>
        <dbReference type="ARBA" id="ARBA00022723"/>
    </source>
</evidence>
<dbReference type="OrthoDB" id="270009at2759"/>
<dbReference type="GO" id="GO:0016531">
    <property type="term" value="F:copper chaperone activity"/>
    <property type="evidence" value="ECO:0007669"/>
    <property type="project" value="InterPro"/>
</dbReference>
<feature type="domain" description="Thioredoxin" evidence="11">
    <location>
        <begin position="123"/>
        <end position="293"/>
    </location>
</feature>
<feature type="disulfide bond" description="Redox-active" evidence="10">
    <location>
        <begin position="161"/>
        <end position="165"/>
    </location>
</feature>
<evidence type="ECO:0000256" key="1">
    <source>
        <dbReference type="ARBA" id="ARBA00004273"/>
    </source>
</evidence>
<dbReference type="InterPro" id="IPR013766">
    <property type="entry name" value="Thioredoxin_domain"/>
</dbReference>
<keyword evidence="3 9" id="KW-0479">Metal-binding</keyword>
<evidence type="ECO:0000313" key="12">
    <source>
        <dbReference type="EMBL" id="CCD22876.1"/>
    </source>
</evidence>
<dbReference type="GO" id="GO:0034599">
    <property type="term" value="P:cellular response to oxidative stress"/>
    <property type="evidence" value="ECO:0007669"/>
    <property type="project" value="EnsemblFungi"/>
</dbReference>
<dbReference type="GeneID" id="11493947"/>
<dbReference type="KEGG" id="ndi:NDAI_0A07220"/>
<dbReference type="InterPro" id="IPR017276">
    <property type="entry name" value="Synth_of_cyt-c-oxidase_Sco1/2"/>
</dbReference>
<sequence>MQRLLRTSFTKDKTTPLLNVIVRCNNRSLMRNSTVLYTSSKLFSSSIRNYNKKVLERITINKDSTKQHQKVEPISKTNGFNLKFSTWKASVIFLAVGASLYLYLRREKRLLEIQKEAEANRGYGTPFIGGPFKLTDFNGNPFTDQDLLGKFTIIYFGFSHCPDICPEELDKLGVWLDDLKKRRGSEHVKIQPIFITCDPNRDTPEVLKAYLKDFHPDIVGVTGTYDEIKDMCAKYKAFFATPRETKNQDYIVEHSIFFYLMDPEGQFIDALGGTYDEKSGVDKIEQHIKAYIPKEEREKLNNKWYSFLFK</sequence>
<proteinExistence type="inferred from homology"/>
<keyword evidence="5 9" id="KW-0186">Copper</keyword>
<gene>
    <name evidence="12" type="primary">NDAI0A07220</name>
    <name evidence="12" type="ordered locus">NDAI_0A07220</name>
</gene>
<organism evidence="12 13">
    <name type="scientific">Naumovozyma dairenensis (strain ATCC 10597 / BCRC 20456 / CBS 421 / NBRC 0211 / NRRL Y-12639)</name>
    <name type="common">Saccharomyces dairenensis</name>
    <dbReference type="NCBI Taxonomy" id="1071378"/>
    <lineage>
        <taxon>Eukaryota</taxon>
        <taxon>Fungi</taxon>
        <taxon>Dikarya</taxon>
        <taxon>Ascomycota</taxon>
        <taxon>Saccharomycotina</taxon>
        <taxon>Saccharomycetes</taxon>
        <taxon>Saccharomycetales</taxon>
        <taxon>Saccharomycetaceae</taxon>
        <taxon>Naumovozyma</taxon>
    </lineage>
</organism>
<feature type="binding site" evidence="9">
    <location>
        <position position="161"/>
    </location>
    <ligand>
        <name>Cu cation</name>
        <dbReference type="ChEBI" id="CHEBI:23378"/>
    </ligand>
</feature>
<keyword evidence="6 8" id="KW-0496">Mitochondrion</keyword>
<dbReference type="HOGENOM" id="CLU_050131_0_1_1"/>
<evidence type="ECO:0000256" key="4">
    <source>
        <dbReference type="ARBA" id="ARBA00022792"/>
    </source>
</evidence>
<dbReference type="EMBL" id="HE580267">
    <property type="protein sequence ID" value="CCD22876.1"/>
    <property type="molecule type" value="Genomic_DNA"/>
</dbReference>
<dbReference type="GO" id="GO:0005743">
    <property type="term" value="C:mitochondrial inner membrane"/>
    <property type="evidence" value="ECO:0007669"/>
    <property type="project" value="UniProtKB-SubCell"/>
</dbReference>
<evidence type="ECO:0000256" key="10">
    <source>
        <dbReference type="PIRSR" id="PIRSR603782-2"/>
    </source>
</evidence>
<protein>
    <recommendedName>
        <fullName evidence="11">Thioredoxin domain-containing protein</fullName>
    </recommendedName>
</protein>
<dbReference type="RefSeq" id="XP_003668119.1">
    <property type="nucleotide sequence ID" value="XM_003668071.1"/>
</dbReference>
<dbReference type="Gene3D" id="3.40.30.10">
    <property type="entry name" value="Glutaredoxin"/>
    <property type="match status" value="1"/>
</dbReference>
<keyword evidence="13" id="KW-1185">Reference proteome</keyword>
<keyword evidence="10" id="KW-1015">Disulfide bond</keyword>
<dbReference type="Pfam" id="PF02630">
    <property type="entry name" value="SCO1-SenC"/>
    <property type="match status" value="1"/>
</dbReference>
<dbReference type="GO" id="GO:0005507">
    <property type="term" value="F:copper ion binding"/>
    <property type="evidence" value="ECO:0007669"/>
    <property type="project" value="EnsemblFungi"/>
</dbReference>
<dbReference type="CDD" id="cd02968">
    <property type="entry name" value="SCO"/>
    <property type="match status" value="1"/>
</dbReference>
<dbReference type="FunFam" id="3.40.30.10:FF:000013">
    <property type="entry name" value="Blast:Protein SCO1 homolog, mitochondrial"/>
    <property type="match status" value="1"/>
</dbReference>
<evidence type="ECO:0000256" key="8">
    <source>
        <dbReference type="PIRNR" id="PIRNR037736"/>
    </source>
</evidence>
<evidence type="ECO:0000256" key="6">
    <source>
        <dbReference type="ARBA" id="ARBA00023128"/>
    </source>
</evidence>
<dbReference type="eggNOG" id="KOG2792">
    <property type="taxonomic scope" value="Eukaryota"/>
</dbReference>
<evidence type="ECO:0000259" key="11">
    <source>
        <dbReference type="PROSITE" id="PS51352"/>
    </source>
</evidence>
<evidence type="ECO:0000256" key="2">
    <source>
        <dbReference type="ARBA" id="ARBA00010996"/>
    </source>
</evidence>
<dbReference type="GO" id="GO:0045454">
    <property type="term" value="P:cell redox homeostasis"/>
    <property type="evidence" value="ECO:0007669"/>
    <property type="project" value="EnsemblFungi"/>
</dbReference>
<dbReference type="InterPro" id="IPR003782">
    <property type="entry name" value="SCO1/SenC"/>
</dbReference>
<dbReference type="PROSITE" id="PS51352">
    <property type="entry name" value="THIOREDOXIN_2"/>
    <property type="match status" value="1"/>
</dbReference>
<feature type="binding site" evidence="9">
    <location>
        <position position="165"/>
    </location>
    <ligand>
        <name>Cu cation</name>
        <dbReference type="ChEBI" id="CHEBI:23378"/>
    </ligand>
</feature>
<dbReference type="InterPro" id="IPR036249">
    <property type="entry name" value="Thioredoxin-like_sf"/>
</dbReference>
<dbReference type="GO" id="GO:0006878">
    <property type="term" value="P:intracellular copper ion homeostasis"/>
    <property type="evidence" value="ECO:0007669"/>
    <property type="project" value="UniProtKB-UniRule"/>
</dbReference>
<keyword evidence="4 8" id="KW-0999">Mitochondrion inner membrane</keyword>
<dbReference type="Proteomes" id="UP000000689">
    <property type="component" value="Chromosome 1"/>
</dbReference>
<comment type="subcellular location">
    <subcellularLocation>
        <location evidence="1 8">Mitochondrion inner membrane</location>
    </subcellularLocation>
</comment>
<dbReference type="OMA" id="DMCAKYK"/>
<accession>G0W4Y8</accession>
<dbReference type="SUPFAM" id="SSF52833">
    <property type="entry name" value="Thioredoxin-like"/>
    <property type="match status" value="1"/>
</dbReference>
<dbReference type="GO" id="GO:0033617">
    <property type="term" value="P:mitochondrial respiratory chain complex IV assembly"/>
    <property type="evidence" value="ECO:0007669"/>
    <property type="project" value="TreeGrafter"/>
</dbReference>
<evidence type="ECO:0000313" key="13">
    <source>
        <dbReference type="Proteomes" id="UP000000689"/>
    </source>
</evidence>
<evidence type="ECO:0000256" key="9">
    <source>
        <dbReference type="PIRSR" id="PIRSR037736-1"/>
    </source>
</evidence>